<feature type="transmembrane region" description="Helical" evidence="8">
    <location>
        <begin position="263"/>
        <end position="286"/>
    </location>
</feature>
<feature type="transmembrane region" description="Helical" evidence="8">
    <location>
        <begin position="382"/>
        <end position="405"/>
    </location>
</feature>
<comment type="similarity">
    <text evidence="2">Belongs to the CPA3 antiporters (TC 2.A.63) subunit D family.</text>
</comment>
<dbReference type="NCBIfam" id="NF009306">
    <property type="entry name" value="PRK12663.1"/>
    <property type="match status" value="1"/>
</dbReference>
<feature type="transmembrane region" description="Helical" evidence="8">
    <location>
        <begin position="425"/>
        <end position="449"/>
    </location>
</feature>
<evidence type="ECO:0000256" key="4">
    <source>
        <dbReference type="ARBA" id="ARBA00022692"/>
    </source>
</evidence>
<evidence type="ECO:0000256" key="8">
    <source>
        <dbReference type="SAM" id="Phobius"/>
    </source>
</evidence>
<dbReference type="PANTHER" id="PTHR42703">
    <property type="entry name" value="NADH DEHYDROGENASE"/>
    <property type="match status" value="1"/>
</dbReference>
<evidence type="ECO:0000256" key="3">
    <source>
        <dbReference type="ARBA" id="ARBA00022475"/>
    </source>
</evidence>
<feature type="transmembrane region" description="Helical" evidence="8">
    <location>
        <begin position="226"/>
        <end position="251"/>
    </location>
</feature>
<dbReference type="Pfam" id="PF00361">
    <property type="entry name" value="Proton_antipo_M"/>
    <property type="match status" value="1"/>
</dbReference>
<evidence type="ECO:0000256" key="6">
    <source>
        <dbReference type="ARBA" id="ARBA00023136"/>
    </source>
</evidence>
<feature type="transmembrane region" description="Helical" evidence="8">
    <location>
        <begin position="184"/>
        <end position="206"/>
    </location>
</feature>
<evidence type="ECO:0000256" key="5">
    <source>
        <dbReference type="ARBA" id="ARBA00022989"/>
    </source>
</evidence>
<feature type="transmembrane region" description="Helical" evidence="8">
    <location>
        <begin position="482"/>
        <end position="502"/>
    </location>
</feature>
<evidence type="ECO:0000256" key="1">
    <source>
        <dbReference type="ARBA" id="ARBA00004651"/>
    </source>
</evidence>
<evidence type="ECO:0000256" key="2">
    <source>
        <dbReference type="ARBA" id="ARBA00005346"/>
    </source>
</evidence>
<feature type="transmembrane region" description="Helical" evidence="8">
    <location>
        <begin position="349"/>
        <end position="370"/>
    </location>
</feature>
<dbReference type="PRINTS" id="PR01434">
    <property type="entry name" value="NADHDHGNASE5"/>
</dbReference>
<evidence type="ECO:0000313" key="11">
    <source>
        <dbReference type="Proteomes" id="UP001522662"/>
    </source>
</evidence>
<dbReference type="PANTHER" id="PTHR42703:SF1">
    <property type="entry name" value="NA(+)_H(+) ANTIPORTER SUBUNIT D1"/>
    <property type="match status" value="1"/>
</dbReference>
<evidence type="ECO:0000259" key="9">
    <source>
        <dbReference type="Pfam" id="PF00361"/>
    </source>
</evidence>
<comment type="subcellular location">
    <subcellularLocation>
        <location evidence="1">Cell membrane</location>
        <topology evidence="1">Multi-pass membrane protein</topology>
    </subcellularLocation>
    <subcellularLocation>
        <location evidence="7">Membrane</location>
        <topology evidence="7">Multi-pass membrane protein</topology>
    </subcellularLocation>
</comment>
<feature type="transmembrane region" description="Helical" evidence="8">
    <location>
        <begin position="90"/>
        <end position="117"/>
    </location>
</feature>
<feature type="transmembrane region" description="Helical" evidence="8">
    <location>
        <begin position="22"/>
        <end position="42"/>
    </location>
</feature>
<reference evidence="10 11" key="1">
    <citation type="submission" date="2022-03" db="EMBL/GenBank/DDBJ databases">
        <title>Rhizobium SSM4.3 sp. nov., isolated from Sediment (Gouqi Island).</title>
        <authorList>
            <person name="Chen G."/>
        </authorList>
    </citation>
    <scope>NUCLEOTIDE SEQUENCE [LARGE SCALE GENOMIC DNA]</scope>
    <source>
        <strain evidence="10 11">SSM4.3</strain>
        <plasmid evidence="10">unnamed</plasmid>
    </source>
</reference>
<dbReference type="Proteomes" id="UP001522662">
    <property type="component" value="Unassembled WGS sequence"/>
</dbReference>
<feature type="transmembrane region" description="Helical" evidence="8">
    <location>
        <begin position="54"/>
        <end position="75"/>
    </location>
</feature>
<name>A0ABT0D4K1_9HYPH</name>
<feature type="transmembrane region" description="Helical" evidence="8">
    <location>
        <begin position="321"/>
        <end position="343"/>
    </location>
</feature>
<keyword evidence="10" id="KW-0614">Plasmid</keyword>
<accession>A0ABT0D4K1</accession>
<feature type="transmembrane region" description="Helical" evidence="8">
    <location>
        <begin position="154"/>
        <end position="172"/>
    </location>
</feature>
<feature type="transmembrane region" description="Helical" evidence="8">
    <location>
        <begin position="292"/>
        <end position="314"/>
    </location>
</feature>
<keyword evidence="11" id="KW-1185">Reference proteome</keyword>
<dbReference type="EMBL" id="JALAYX010000005">
    <property type="protein sequence ID" value="MCJ8240332.1"/>
    <property type="molecule type" value="Genomic_DNA"/>
</dbReference>
<evidence type="ECO:0000313" key="10">
    <source>
        <dbReference type="EMBL" id="MCJ8240332.1"/>
    </source>
</evidence>
<feature type="domain" description="NADH:quinone oxidoreductase/Mrp antiporter transmembrane" evidence="9">
    <location>
        <begin position="150"/>
        <end position="440"/>
    </location>
</feature>
<keyword evidence="5 8" id="KW-1133">Transmembrane helix</keyword>
<geneLocation type="plasmid" evidence="10">
    <name>unnamed</name>
</geneLocation>
<keyword evidence="6 8" id="KW-0472">Membrane</keyword>
<organism evidence="10 11">
    <name type="scientific">Peteryoungia algae</name>
    <dbReference type="NCBI Taxonomy" id="2919917"/>
    <lineage>
        <taxon>Bacteria</taxon>
        <taxon>Pseudomonadati</taxon>
        <taxon>Pseudomonadota</taxon>
        <taxon>Alphaproteobacteria</taxon>
        <taxon>Hyphomicrobiales</taxon>
        <taxon>Rhizobiaceae</taxon>
        <taxon>Peteryoungia</taxon>
    </lineage>
</organism>
<dbReference type="RefSeq" id="WP_245137686.1">
    <property type="nucleotide sequence ID" value="NZ_CP128477.1"/>
</dbReference>
<dbReference type="InterPro" id="IPR001750">
    <property type="entry name" value="ND/Mrp_TM"/>
</dbReference>
<dbReference type="InterPro" id="IPR050586">
    <property type="entry name" value="CPA3_Na-H_Antiporter_D"/>
</dbReference>
<gene>
    <name evidence="10" type="ORF">MKJ03_18520</name>
</gene>
<sequence>MAAPTTTPADYAAAYVMEPMTAAHWLAVTPMALCIAFGAILMMIRHRTHWHPHVALTGLALLVLNDVMLLMKVVADGPLTMMMGRWLPPFGIAITVDLTGALLALAAAIVALCGALYAHVEINNSGRRYGFYPLLMLLMAGVSGAFLTGDIFNLYVWFEVLLISSFGLLILGSEREQIDGALKYAVLNLMATTLFLIGVAYLYGIFGTLNMADIAMKVPNYAGTAPLMTLSALFVLAFAMKAAAFPVNFWLPASYHTPRVVVSALFAGLLTKVGVYALLRVMVMLFPVEREALSLVIAIVAALTMVLGAMGALAQNDIRRFLGFVVIAGIGNMMAGIAIGSNLAVGAAIFYALHSILLMTALYLVAGEIARIGGHYRLDRVAGLWAVAPLFGALTLALFFAASGLPPFSGFWPKALLVKASIDIGAWWLAASVLFSGFLTTIAFGRVFLFSFWRPVAVAGEPELTAAPAIQVGAQRWRMAPIIILTGFVVWFGLFPDSLIVISQDAASGLLDPTSYIRSVFPEGGAR</sequence>
<keyword evidence="3" id="KW-1003">Cell membrane</keyword>
<comment type="caution">
    <text evidence="10">The sequence shown here is derived from an EMBL/GenBank/DDBJ whole genome shotgun (WGS) entry which is preliminary data.</text>
</comment>
<proteinExistence type="inferred from homology"/>
<evidence type="ECO:0000256" key="7">
    <source>
        <dbReference type="RuleBase" id="RU000320"/>
    </source>
</evidence>
<protein>
    <submittedName>
        <fullName evidence="10">Na+/H+ antiporter subunit D</fullName>
    </submittedName>
</protein>
<feature type="transmembrane region" description="Helical" evidence="8">
    <location>
        <begin position="129"/>
        <end position="148"/>
    </location>
</feature>
<keyword evidence="4 7" id="KW-0812">Transmembrane</keyword>